<evidence type="ECO:0000256" key="1">
    <source>
        <dbReference type="SAM" id="MobiDB-lite"/>
    </source>
</evidence>
<accession>A0A9Q3XAW5</accession>
<proteinExistence type="predicted"/>
<sequence>MKYTPHILGAVALVTIGGALSGAAIGDMRMIERSHTDTLPEAQMVRAGNSALQSGERPPDHYALETPEGTIEVGELALHGRMRNSTDGMWWEGRRERPAELSARYDDFYSEADAARLAREEALLAFTGSRAEYQVRREEEAARAVATEALAQARSQPAMTRAEAPMALAEPAEIATPAPSAREPRRGNAKTIDVSAALAGQN</sequence>
<dbReference type="EMBL" id="JAHVKP010000001">
    <property type="protein sequence ID" value="MBY6216803.1"/>
    <property type="molecule type" value="Genomic_DNA"/>
</dbReference>
<evidence type="ECO:0000313" key="3">
    <source>
        <dbReference type="Proteomes" id="UP000824927"/>
    </source>
</evidence>
<organism evidence="2 3">
    <name type="scientific">Qipengyuania aquimaris</name>
    <dbReference type="NCBI Taxonomy" id="255984"/>
    <lineage>
        <taxon>Bacteria</taxon>
        <taxon>Pseudomonadati</taxon>
        <taxon>Pseudomonadota</taxon>
        <taxon>Alphaproteobacteria</taxon>
        <taxon>Sphingomonadales</taxon>
        <taxon>Erythrobacteraceae</taxon>
        <taxon>Qipengyuania</taxon>
    </lineage>
</organism>
<dbReference type="AlphaFoldDB" id="A0A9Q3XAW5"/>
<protein>
    <submittedName>
        <fullName evidence="2">Uncharacterized protein</fullName>
    </submittedName>
</protein>
<evidence type="ECO:0000313" key="2">
    <source>
        <dbReference type="EMBL" id="MBY6216803.1"/>
    </source>
</evidence>
<gene>
    <name evidence="2" type="ORF">KUV31_00435</name>
</gene>
<comment type="caution">
    <text evidence="2">The sequence shown here is derived from an EMBL/GenBank/DDBJ whole genome shotgun (WGS) entry which is preliminary data.</text>
</comment>
<reference evidence="2" key="1">
    <citation type="submission" date="2021-06" db="EMBL/GenBank/DDBJ databases">
        <title>50 bacteria genomes isolated from Dapeng, Shenzhen, China.</title>
        <authorList>
            <person name="Zheng W."/>
            <person name="Yu S."/>
            <person name="Huang Y."/>
        </authorList>
    </citation>
    <scope>NUCLEOTIDE SEQUENCE</scope>
    <source>
        <strain evidence="2">DP4N28-2</strain>
    </source>
</reference>
<name>A0A9Q3XAW5_9SPHN</name>
<feature type="region of interest" description="Disordered" evidence="1">
    <location>
        <begin position="171"/>
        <end position="202"/>
    </location>
</feature>
<dbReference type="Proteomes" id="UP000824927">
    <property type="component" value="Unassembled WGS sequence"/>
</dbReference>
<dbReference type="RefSeq" id="WP_221554414.1">
    <property type="nucleotide sequence ID" value="NZ_JAHVKP010000001.1"/>
</dbReference>